<evidence type="ECO:0000259" key="13">
    <source>
        <dbReference type="Pfam" id="PF00294"/>
    </source>
</evidence>
<evidence type="ECO:0000256" key="6">
    <source>
        <dbReference type="ARBA" id="ARBA00022741"/>
    </source>
</evidence>
<feature type="domain" description="Carbohydrate kinase PfkB" evidence="13">
    <location>
        <begin position="6"/>
        <end position="282"/>
    </location>
</feature>
<comment type="similarity">
    <text evidence="12">Belongs to the carbohydrate kinase PfkB family. Ribokinase subfamily.</text>
</comment>
<feature type="binding site" evidence="12">
    <location>
        <begin position="208"/>
        <end position="213"/>
    </location>
    <ligand>
        <name>ATP</name>
        <dbReference type="ChEBI" id="CHEBI:30616"/>
    </ligand>
</feature>
<keyword evidence="4 12" id="KW-0808">Transferase</keyword>
<feature type="binding site" evidence="12">
    <location>
        <begin position="239"/>
        <end position="240"/>
    </location>
    <ligand>
        <name>ATP</name>
        <dbReference type="ChEBI" id="CHEBI:30616"/>
    </ligand>
</feature>
<evidence type="ECO:0000256" key="1">
    <source>
        <dbReference type="ARBA" id="ARBA00005380"/>
    </source>
</evidence>
<comment type="similarity">
    <text evidence="1">Belongs to the carbohydrate kinase pfkB family.</text>
</comment>
<feature type="binding site" evidence="12">
    <location>
        <position position="270"/>
    </location>
    <ligand>
        <name>K(+)</name>
        <dbReference type="ChEBI" id="CHEBI:29103"/>
    </ligand>
</feature>
<feature type="binding site" evidence="12">
    <location>
        <begin position="14"/>
        <end position="16"/>
    </location>
    <ligand>
        <name>substrate</name>
    </ligand>
</feature>
<comment type="function">
    <text evidence="12">Catalyzes the phosphorylation of ribose at O-5 in a reaction requiring ATP and magnesium. The resulting D-ribose-5-phosphate can then be used either for sythesis of nucleotides, histidine, and tryptophan, or as a component of the pentose phosphate pathway.</text>
</comment>
<evidence type="ECO:0000256" key="5">
    <source>
        <dbReference type="ARBA" id="ARBA00022723"/>
    </source>
</evidence>
<dbReference type="GO" id="GO:0005829">
    <property type="term" value="C:cytosol"/>
    <property type="evidence" value="ECO:0007669"/>
    <property type="project" value="TreeGrafter"/>
</dbReference>
<evidence type="ECO:0000256" key="12">
    <source>
        <dbReference type="HAMAP-Rule" id="MF_01987"/>
    </source>
</evidence>
<dbReference type="GO" id="GO:0046872">
    <property type="term" value="F:metal ion binding"/>
    <property type="evidence" value="ECO:0007669"/>
    <property type="project" value="UniProtKB-KW"/>
</dbReference>
<keyword evidence="15" id="KW-1185">Reference proteome</keyword>
<dbReference type="InterPro" id="IPR029056">
    <property type="entry name" value="Ribokinase-like"/>
</dbReference>
<dbReference type="PROSITE" id="PS00584">
    <property type="entry name" value="PFKB_KINASES_2"/>
    <property type="match status" value="1"/>
</dbReference>
<keyword evidence="6 12" id="KW-0547">Nucleotide-binding</keyword>
<dbReference type="PANTHER" id="PTHR10584">
    <property type="entry name" value="SUGAR KINASE"/>
    <property type="match status" value="1"/>
</dbReference>
<evidence type="ECO:0000256" key="2">
    <source>
        <dbReference type="ARBA" id="ARBA00012035"/>
    </source>
</evidence>
<comment type="caution">
    <text evidence="12">Lacks conserved residue(s) required for the propagation of feature annotation.</text>
</comment>
<keyword evidence="7 12" id="KW-0418">Kinase</keyword>
<gene>
    <name evidence="12 14" type="primary">rbsK</name>
    <name evidence="14" type="ORF">GCM10011409_24070</name>
</gene>
<feature type="binding site" evidence="12">
    <location>
        <position position="264"/>
    </location>
    <ligand>
        <name>ATP</name>
        <dbReference type="ChEBI" id="CHEBI:30616"/>
    </ligand>
</feature>
<keyword evidence="8 12" id="KW-0067">ATP-binding</keyword>
<evidence type="ECO:0000256" key="4">
    <source>
        <dbReference type="ARBA" id="ARBA00022679"/>
    </source>
</evidence>
<dbReference type="Gene3D" id="3.40.1190.20">
    <property type="match status" value="1"/>
</dbReference>
<comment type="cofactor">
    <cofactor evidence="12">
        <name>Mg(2+)</name>
        <dbReference type="ChEBI" id="CHEBI:18420"/>
    </cofactor>
    <text evidence="12">Requires a divalent cation, most likely magnesium in vivo, as an electrophilic catalyst to aid phosphoryl group transfer. It is the chelate of the metal and the nucleotide that is the actual substrate.</text>
</comment>
<comment type="pathway">
    <text evidence="12">Carbohydrate metabolism; D-ribose degradation; D-ribose 5-phosphate from beta-D-ribopyranose: step 2/2.</text>
</comment>
<keyword evidence="11 12" id="KW-0119">Carbohydrate metabolism</keyword>
<feature type="binding site" evidence="12">
    <location>
        <position position="273"/>
    </location>
    <ligand>
        <name>K(+)</name>
        <dbReference type="ChEBI" id="CHEBI:29103"/>
    </ligand>
</feature>
<keyword evidence="9 12" id="KW-0460">Magnesium</keyword>
<feature type="binding site" evidence="12">
    <location>
        <position position="240"/>
    </location>
    <ligand>
        <name>substrate</name>
    </ligand>
</feature>
<comment type="subcellular location">
    <subcellularLocation>
        <location evidence="12">Cytoplasm</location>
    </subcellularLocation>
</comment>
<evidence type="ECO:0000256" key="3">
    <source>
        <dbReference type="ARBA" id="ARBA00016943"/>
    </source>
</evidence>
<comment type="subunit">
    <text evidence="12">Homodimer.</text>
</comment>
<feature type="binding site" evidence="12">
    <location>
        <position position="275"/>
    </location>
    <ligand>
        <name>K(+)</name>
        <dbReference type="ChEBI" id="CHEBI:29103"/>
    </ligand>
</feature>
<dbReference type="CDD" id="cd01174">
    <property type="entry name" value="ribokinase"/>
    <property type="match status" value="1"/>
</dbReference>
<dbReference type="InterPro" id="IPR002139">
    <property type="entry name" value="Ribo/fructo_kinase"/>
</dbReference>
<reference evidence="14" key="2">
    <citation type="submission" date="2020-09" db="EMBL/GenBank/DDBJ databases">
        <authorList>
            <person name="Sun Q."/>
            <person name="Zhou Y."/>
        </authorList>
    </citation>
    <scope>NUCLEOTIDE SEQUENCE</scope>
    <source>
        <strain evidence="14">CGMCC 1.15454</strain>
    </source>
</reference>
<dbReference type="EC" id="2.7.1.15" evidence="2 12"/>
<feature type="binding site" evidence="12">
    <location>
        <position position="236"/>
    </location>
    <ligand>
        <name>K(+)</name>
        <dbReference type="ChEBI" id="CHEBI:29103"/>
    </ligand>
</feature>
<dbReference type="Proteomes" id="UP000621492">
    <property type="component" value="Unassembled WGS sequence"/>
</dbReference>
<dbReference type="Pfam" id="PF00294">
    <property type="entry name" value="PfkB"/>
    <property type="match status" value="1"/>
</dbReference>
<dbReference type="InterPro" id="IPR011877">
    <property type="entry name" value="Ribokinase"/>
</dbReference>
<feature type="binding site" evidence="12">
    <location>
        <begin position="42"/>
        <end position="46"/>
    </location>
    <ligand>
        <name>substrate</name>
    </ligand>
</feature>
<dbReference type="PRINTS" id="PR00990">
    <property type="entry name" value="RIBOKINASE"/>
</dbReference>
<dbReference type="SUPFAM" id="SSF53613">
    <property type="entry name" value="Ribokinase-like"/>
    <property type="match status" value="1"/>
</dbReference>
<protein>
    <recommendedName>
        <fullName evidence="3 12">Ribokinase</fullName>
        <shortName evidence="12">RK</shortName>
        <ecNumber evidence="2 12">2.7.1.15</ecNumber>
    </recommendedName>
</protein>
<dbReference type="HAMAP" id="MF_01987">
    <property type="entry name" value="Ribokinase"/>
    <property type="match status" value="1"/>
</dbReference>
<evidence type="ECO:0000313" key="14">
    <source>
        <dbReference type="EMBL" id="GGB45681.1"/>
    </source>
</evidence>
<keyword evidence="5 12" id="KW-0479">Metal-binding</keyword>
<keyword evidence="12" id="KW-0963">Cytoplasm</keyword>
<proteinExistence type="inferred from homology"/>
<dbReference type="AlphaFoldDB" id="A0A9W5TYC8"/>
<dbReference type="NCBIfam" id="TIGR02152">
    <property type="entry name" value="D_ribokin_bact"/>
    <property type="match status" value="1"/>
</dbReference>
<sequence>MSNKPTICVIGSINMDLTINTNKMPAQGETVLGKNFAQYPGGKGANQAVSAARLGANVHMIGAVGSDAFGDTLLSHLASEQINVEGIKVSEYPTGVATIILSENDNRIIVSPGCNELVSPDLVETHKQMIKNSNVVLIQLEIPIETVKYAVKVAHEFEVPIVLNPAPYQRLSKDLFNNVTYLTPNEIELKEMQNDTDIDSIKEKLIITKGDEGVQYYSKHSLSNVSGFQVEVKDTTGAGDTFNGAFAMQLANGASIHESVLFANAAAALSITKAGAQKGMPTNEEVEKFMKERGVLH</sequence>
<feature type="binding site" evidence="12">
    <location>
        <position position="234"/>
    </location>
    <ligand>
        <name>K(+)</name>
        <dbReference type="ChEBI" id="CHEBI:29103"/>
    </ligand>
</feature>
<dbReference type="GO" id="GO:0019303">
    <property type="term" value="P:D-ribose catabolic process"/>
    <property type="evidence" value="ECO:0007669"/>
    <property type="project" value="UniProtKB-UniRule"/>
</dbReference>
<feature type="binding site" evidence="12">
    <location>
        <position position="185"/>
    </location>
    <ligand>
        <name>ATP</name>
        <dbReference type="ChEBI" id="CHEBI:30616"/>
    </ligand>
</feature>
<dbReference type="InterPro" id="IPR002173">
    <property type="entry name" value="Carboh/pur_kinase_PfkB_CS"/>
</dbReference>
<dbReference type="InterPro" id="IPR011611">
    <property type="entry name" value="PfkB_dom"/>
</dbReference>
<evidence type="ECO:0000256" key="9">
    <source>
        <dbReference type="ARBA" id="ARBA00022842"/>
    </source>
</evidence>
<evidence type="ECO:0000313" key="15">
    <source>
        <dbReference type="Proteomes" id="UP000621492"/>
    </source>
</evidence>
<dbReference type="PANTHER" id="PTHR10584:SF166">
    <property type="entry name" value="RIBOKINASE"/>
    <property type="match status" value="1"/>
</dbReference>
<dbReference type="EMBL" id="BMJD01000018">
    <property type="protein sequence ID" value="GGB45681.1"/>
    <property type="molecule type" value="Genomic_DNA"/>
</dbReference>
<dbReference type="GO" id="GO:0004747">
    <property type="term" value="F:ribokinase activity"/>
    <property type="evidence" value="ECO:0007669"/>
    <property type="project" value="UniProtKB-UniRule"/>
</dbReference>
<keyword evidence="10 12" id="KW-0630">Potassium</keyword>
<evidence type="ECO:0000256" key="10">
    <source>
        <dbReference type="ARBA" id="ARBA00022958"/>
    </source>
</evidence>
<reference evidence="14" key="1">
    <citation type="journal article" date="2014" name="Int. J. Syst. Evol. Microbiol.">
        <title>Complete genome sequence of Corynebacterium casei LMG S-19264T (=DSM 44701T), isolated from a smear-ripened cheese.</title>
        <authorList>
            <consortium name="US DOE Joint Genome Institute (JGI-PGF)"/>
            <person name="Walter F."/>
            <person name="Albersmeier A."/>
            <person name="Kalinowski J."/>
            <person name="Ruckert C."/>
        </authorList>
    </citation>
    <scope>NUCLEOTIDE SEQUENCE</scope>
    <source>
        <strain evidence="14">CGMCC 1.15454</strain>
    </source>
</reference>
<evidence type="ECO:0000256" key="7">
    <source>
        <dbReference type="ARBA" id="ARBA00022777"/>
    </source>
</evidence>
<accession>A0A9W5TYC8</accession>
<comment type="caution">
    <text evidence="14">The sequence shown here is derived from an EMBL/GenBank/DDBJ whole genome shotgun (WGS) entry which is preliminary data.</text>
</comment>
<feature type="active site" description="Proton acceptor" evidence="12">
    <location>
        <position position="240"/>
    </location>
</feature>
<dbReference type="RefSeq" id="WP_102414748.1">
    <property type="nucleotide sequence ID" value="NZ_BMJD01000018.1"/>
</dbReference>
<feature type="binding site" evidence="12">
    <location>
        <position position="141"/>
    </location>
    <ligand>
        <name>substrate</name>
    </ligand>
</feature>
<comment type="activity regulation">
    <text evidence="12">Activated by a monovalent cation that binds near, but not in, the active site. The most likely occupant of the site in vivo is potassium. Ion binding induces a conformational change that may alter substrate affinity.</text>
</comment>
<evidence type="ECO:0000256" key="11">
    <source>
        <dbReference type="ARBA" id="ARBA00023277"/>
    </source>
</evidence>
<dbReference type="GO" id="GO:0005524">
    <property type="term" value="F:ATP binding"/>
    <property type="evidence" value="ECO:0007669"/>
    <property type="project" value="UniProtKB-UniRule"/>
</dbReference>
<evidence type="ECO:0000256" key="8">
    <source>
        <dbReference type="ARBA" id="ARBA00022840"/>
    </source>
</evidence>
<name>A0A9W5TYC8_9BACI</name>
<comment type="catalytic activity">
    <reaction evidence="12">
        <text>D-ribose + ATP = D-ribose 5-phosphate + ADP + H(+)</text>
        <dbReference type="Rhea" id="RHEA:13697"/>
        <dbReference type="ChEBI" id="CHEBI:15378"/>
        <dbReference type="ChEBI" id="CHEBI:30616"/>
        <dbReference type="ChEBI" id="CHEBI:47013"/>
        <dbReference type="ChEBI" id="CHEBI:78346"/>
        <dbReference type="ChEBI" id="CHEBI:456216"/>
        <dbReference type="EC" id="2.7.1.15"/>
    </reaction>
</comment>
<organism evidence="14 15">
    <name type="scientific">Lentibacillus populi</name>
    <dbReference type="NCBI Taxonomy" id="1827502"/>
    <lineage>
        <taxon>Bacteria</taxon>
        <taxon>Bacillati</taxon>
        <taxon>Bacillota</taxon>
        <taxon>Bacilli</taxon>
        <taxon>Bacillales</taxon>
        <taxon>Bacillaceae</taxon>
        <taxon>Lentibacillus</taxon>
    </lineage>
</organism>